<dbReference type="EMBL" id="JQCF01000001">
    <property type="protein sequence ID" value="KRO00828.1"/>
    <property type="molecule type" value="Genomic_DNA"/>
</dbReference>
<reference evidence="1 2" key="1">
    <citation type="journal article" date="2015" name="Genome Announc.">
        <title>Expanding the biotechnology potential of lactobacilli through comparative genomics of 213 strains and associated genera.</title>
        <authorList>
            <person name="Sun Z."/>
            <person name="Harris H.M."/>
            <person name="McCann A."/>
            <person name="Guo C."/>
            <person name="Argimon S."/>
            <person name="Zhang W."/>
            <person name="Yang X."/>
            <person name="Jeffery I.B."/>
            <person name="Cooney J.C."/>
            <person name="Kagawa T.F."/>
            <person name="Liu W."/>
            <person name="Song Y."/>
            <person name="Salvetti E."/>
            <person name="Wrobel A."/>
            <person name="Rasinkangas P."/>
            <person name="Parkhill J."/>
            <person name="Rea M.C."/>
            <person name="O'Sullivan O."/>
            <person name="Ritari J."/>
            <person name="Douillard F.P."/>
            <person name="Paul Ross R."/>
            <person name="Yang R."/>
            <person name="Briner A.E."/>
            <person name="Felis G.E."/>
            <person name="de Vos W.M."/>
            <person name="Barrangou R."/>
            <person name="Klaenhammer T.R."/>
            <person name="Caufield P.W."/>
            <person name="Cui Y."/>
            <person name="Zhang H."/>
            <person name="O'Toole P.W."/>
        </authorList>
    </citation>
    <scope>NUCLEOTIDE SEQUENCE [LARGE SCALE GENOMIC DNA]</scope>
    <source>
        <strain evidence="1 2">DSM 24716</strain>
    </source>
</reference>
<dbReference type="Pfam" id="PF01894">
    <property type="entry name" value="YjbQ"/>
    <property type="match status" value="1"/>
</dbReference>
<keyword evidence="2" id="KW-1185">Reference proteome</keyword>
<protein>
    <recommendedName>
        <fullName evidence="3">Secondary thiamine-phosphate synthase enzyme</fullName>
    </recommendedName>
</protein>
<dbReference type="InterPro" id="IPR001602">
    <property type="entry name" value="UPF0047_YjbQ-like"/>
</dbReference>
<dbReference type="Proteomes" id="UP000051006">
    <property type="component" value="Unassembled WGS sequence"/>
</dbReference>
<dbReference type="SUPFAM" id="SSF111038">
    <property type="entry name" value="YjbQ-like"/>
    <property type="match status" value="1"/>
</dbReference>
<proteinExistence type="predicted"/>
<dbReference type="InterPro" id="IPR035917">
    <property type="entry name" value="YjbQ-like_sf"/>
</dbReference>
<gene>
    <name evidence="1" type="ORF">IV57_GL000149</name>
</gene>
<dbReference type="RefSeq" id="WP_057879565.1">
    <property type="nucleotide sequence ID" value="NZ_JQCF01000001.1"/>
</dbReference>
<dbReference type="Gene3D" id="2.60.120.460">
    <property type="entry name" value="YjbQ-like"/>
    <property type="match status" value="1"/>
</dbReference>
<dbReference type="AlphaFoldDB" id="A0A0R2LKV2"/>
<dbReference type="STRING" id="993692.IV57_GL000149"/>
<accession>A0A0R2LKV2</accession>
<comment type="caution">
    <text evidence="1">The sequence shown here is derived from an EMBL/GenBank/DDBJ whole genome shotgun (WGS) entry which is preliminary data.</text>
</comment>
<evidence type="ECO:0000313" key="1">
    <source>
        <dbReference type="EMBL" id="KRO00828.1"/>
    </source>
</evidence>
<evidence type="ECO:0000313" key="2">
    <source>
        <dbReference type="Proteomes" id="UP000051006"/>
    </source>
</evidence>
<organism evidence="1 2">
    <name type="scientific">Companilactobacillus kimchiensis</name>
    <dbReference type="NCBI Taxonomy" id="993692"/>
    <lineage>
        <taxon>Bacteria</taxon>
        <taxon>Bacillati</taxon>
        <taxon>Bacillota</taxon>
        <taxon>Bacilli</taxon>
        <taxon>Lactobacillales</taxon>
        <taxon>Lactobacillaceae</taxon>
        <taxon>Companilactobacillus</taxon>
    </lineage>
</organism>
<dbReference type="PATRIC" id="fig|993692.3.peg.150"/>
<sequence>MNIYQEDVKVKTESRVTYDNITDQVKSIVAKSGIENGICLVQTSHTTCSVLFEEFTHDRDYNGDEFLQVDLNNILDNIVPRELSENTNYRYPGPKHVQFLADLARTNPNYPDDPGTILNGDAHVRGSMFGGNQTFAIKESKLLIGSVGYIYFVDWDQNRNRNRVCHVLVMGE</sequence>
<dbReference type="OrthoDB" id="9801725at2"/>
<evidence type="ECO:0008006" key="3">
    <source>
        <dbReference type="Google" id="ProtNLM"/>
    </source>
</evidence>
<name>A0A0R2LKV2_9LACO</name>